<dbReference type="InterPro" id="IPR003759">
    <property type="entry name" value="Cbl-bd_cap"/>
</dbReference>
<dbReference type="InterPro" id="IPR036724">
    <property type="entry name" value="Cobalamin-bd_sf"/>
</dbReference>
<organism evidence="5 6">
    <name type="scientific">Thermosediminibacter litoriperuensis</name>
    <dbReference type="NCBI Taxonomy" id="291989"/>
    <lineage>
        <taxon>Bacteria</taxon>
        <taxon>Bacillati</taxon>
        <taxon>Bacillota</taxon>
        <taxon>Clostridia</taxon>
        <taxon>Thermosediminibacterales</taxon>
        <taxon>Thermosediminibacteraceae</taxon>
        <taxon>Thermosediminibacter</taxon>
    </lineage>
</organism>
<dbReference type="InterPro" id="IPR036594">
    <property type="entry name" value="Meth_synthase_dom"/>
</dbReference>
<dbReference type="PROSITE" id="PS51332">
    <property type="entry name" value="B12_BINDING"/>
    <property type="match status" value="1"/>
</dbReference>
<dbReference type="Gene3D" id="1.10.1240.10">
    <property type="entry name" value="Methionine synthase domain"/>
    <property type="match status" value="1"/>
</dbReference>
<proteinExistence type="predicted"/>
<dbReference type="GO" id="GO:0005829">
    <property type="term" value="C:cytosol"/>
    <property type="evidence" value="ECO:0007669"/>
    <property type="project" value="TreeGrafter"/>
</dbReference>
<evidence type="ECO:0000313" key="6">
    <source>
        <dbReference type="Proteomes" id="UP000322294"/>
    </source>
</evidence>
<dbReference type="Gene3D" id="3.40.50.280">
    <property type="entry name" value="Cobalamin-binding domain"/>
    <property type="match status" value="1"/>
</dbReference>
<name>A0A5S5AX66_9FIRM</name>
<evidence type="ECO:0000256" key="1">
    <source>
        <dbReference type="ARBA" id="ARBA00022723"/>
    </source>
</evidence>
<evidence type="ECO:0000313" key="5">
    <source>
        <dbReference type="EMBL" id="TYP57562.1"/>
    </source>
</evidence>
<keyword evidence="6" id="KW-1185">Reference proteome</keyword>
<dbReference type="InterPro" id="IPR050554">
    <property type="entry name" value="Met_Synthase/Corrinoid"/>
</dbReference>
<dbReference type="SMART" id="SM01018">
    <property type="entry name" value="B12-binding_2"/>
    <property type="match status" value="1"/>
</dbReference>
<dbReference type="GO" id="GO:0050667">
    <property type="term" value="P:homocysteine metabolic process"/>
    <property type="evidence" value="ECO:0007669"/>
    <property type="project" value="TreeGrafter"/>
</dbReference>
<evidence type="ECO:0000256" key="2">
    <source>
        <dbReference type="ARBA" id="ARBA00023285"/>
    </source>
</evidence>
<feature type="domain" description="B12-binding" evidence="3">
    <location>
        <begin position="93"/>
        <end position="217"/>
    </location>
</feature>
<dbReference type="GO" id="GO:0046872">
    <property type="term" value="F:metal ion binding"/>
    <property type="evidence" value="ECO:0007669"/>
    <property type="project" value="UniProtKB-KW"/>
</dbReference>
<evidence type="ECO:0000259" key="3">
    <source>
        <dbReference type="PROSITE" id="PS51332"/>
    </source>
</evidence>
<dbReference type="GO" id="GO:0008705">
    <property type="term" value="F:methionine synthase activity"/>
    <property type="evidence" value="ECO:0007669"/>
    <property type="project" value="TreeGrafter"/>
</dbReference>
<dbReference type="GO" id="GO:0031419">
    <property type="term" value="F:cobalamin binding"/>
    <property type="evidence" value="ECO:0007669"/>
    <property type="project" value="InterPro"/>
</dbReference>
<keyword evidence="2" id="KW-0170">Cobalt</keyword>
<sequence>MKNLITVEDLIIKSVEELDEEKVIRLASKALKAGMEPLFLLDLIKEGVKRVGKLYEDQKYFIADLIMAGLIFKEVLELEEMKVQFRRRNSKILGRVIVGTVKGDLHDIGKDIFKGLMEVNGFEAVDLGVDVSKEVFAQGVIKYKPDIVGLSGVLTSTIDSMKEIVDTLVDAGVRNDVKIILGGSHLTKEACDYIGADCYANDASAGVKLCKQMLGKI</sequence>
<dbReference type="Pfam" id="PF02310">
    <property type="entry name" value="B12-binding"/>
    <property type="match status" value="1"/>
</dbReference>
<dbReference type="Proteomes" id="UP000322294">
    <property type="component" value="Unassembled WGS sequence"/>
</dbReference>
<reference evidence="5 6" key="1">
    <citation type="submission" date="2019-07" db="EMBL/GenBank/DDBJ databases">
        <title>Genomic Encyclopedia of Type Strains, Phase I: the one thousand microbial genomes (KMG-I) project.</title>
        <authorList>
            <person name="Kyrpides N."/>
        </authorList>
    </citation>
    <scope>NUCLEOTIDE SEQUENCE [LARGE SCALE GENOMIC DNA]</scope>
    <source>
        <strain evidence="5 6">DSM 16647</strain>
    </source>
</reference>
<protein>
    <submittedName>
        <fullName evidence="5">Methanogenic corrinoid protein MtbC1</fullName>
    </submittedName>
</protein>
<accession>A0A5S5AX66</accession>
<dbReference type="AlphaFoldDB" id="A0A5S5AX66"/>
<keyword evidence="1" id="KW-0479">Metal-binding</keyword>
<dbReference type="EMBL" id="VNHO01000005">
    <property type="protein sequence ID" value="TYP57562.1"/>
    <property type="molecule type" value="Genomic_DNA"/>
</dbReference>
<dbReference type="PANTHER" id="PTHR45833:SF1">
    <property type="entry name" value="METHIONINE SYNTHASE"/>
    <property type="match status" value="1"/>
</dbReference>
<dbReference type="Pfam" id="PF02607">
    <property type="entry name" value="B12-binding_2"/>
    <property type="match status" value="1"/>
</dbReference>
<dbReference type="RefSeq" id="WP_148866373.1">
    <property type="nucleotide sequence ID" value="NZ_VNHO01000005.1"/>
</dbReference>
<comment type="caution">
    <text evidence="5">The sequence shown here is derived from an EMBL/GenBank/DDBJ whole genome shotgun (WGS) entry which is preliminary data.</text>
</comment>
<feature type="domain" description="B12-binding N-terminal" evidence="4">
    <location>
        <begin position="1"/>
        <end position="91"/>
    </location>
</feature>
<dbReference type="SUPFAM" id="SSF52242">
    <property type="entry name" value="Cobalamin (vitamin B12)-binding domain"/>
    <property type="match status" value="1"/>
</dbReference>
<gene>
    <name evidence="5" type="ORF">LZ11_00552</name>
</gene>
<dbReference type="GO" id="GO:0046653">
    <property type="term" value="P:tetrahydrofolate metabolic process"/>
    <property type="evidence" value="ECO:0007669"/>
    <property type="project" value="TreeGrafter"/>
</dbReference>
<dbReference type="PROSITE" id="PS51337">
    <property type="entry name" value="B12_BINDING_NTER"/>
    <property type="match status" value="1"/>
</dbReference>
<dbReference type="SUPFAM" id="SSF47644">
    <property type="entry name" value="Methionine synthase domain"/>
    <property type="match status" value="1"/>
</dbReference>
<evidence type="ECO:0000259" key="4">
    <source>
        <dbReference type="PROSITE" id="PS51337"/>
    </source>
</evidence>
<dbReference type="PANTHER" id="PTHR45833">
    <property type="entry name" value="METHIONINE SYNTHASE"/>
    <property type="match status" value="1"/>
</dbReference>
<dbReference type="InterPro" id="IPR006158">
    <property type="entry name" value="Cobalamin-bd"/>
</dbReference>
<dbReference type="OrthoDB" id="9783599at2"/>